<dbReference type="GO" id="GO:0046872">
    <property type="term" value="F:metal ion binding"/>
    <property type="evidence" value="ECO:0007669"/>
    <property type="project" value="UniProtKB-KW"/>
</dbReference>
<dbReference type="SUPFAM" id="SSF56655">
    <property type="entry name" value="Carbohydrate phosphatase"/>
    <property type="match status" value="1"/>
</dbReference>
<protein>
    <recommendedName>
        <fullName evidence="5">Inositol monophosphatase</fullName>
    </recommendedName>
</protein>
<dbReference type="AlphaFoldDB" id="A0A2K8UJM3"/>
<feature type="binding site" evidence="2">
    <location>
        <position position="158"/>
    </location>
    <ligand>
        <name>Mg(2+)</name>
        <dbReference type="ChEBI" id="CHEBI:18420"/>
        <label>1</label>
        <note>catalytic</note>
    </ligand>
</feature>
<dbReference type="GO" id="GO:0008934">
    <property type="term" value="F:inositol monophosphate 1-phosphatase activity"/>
    <property type="evidence" value="ECO:0007669"/>
    <property type="project" value="TreeGrafter"/>
</dbReference>
<organism evidence="3 4">
    <name type="scientific">Candidatus Thiodictyon syntrophicum</name>
    <dbReference type="NCBI Taxonomy" id="1166950"/>
    <lineage>
        <taxon>Bacteria</taxon>
        <taxon>Pseudomonadati</taxon>
        <taxon>Pseudomonadota</taxon>
        <taxon>Gammaproteobacteria</taxon>
        <taxon>Chromatiales</taxon>
        <taxon>Chromatiaceae</taxon>
        <taxon>Thiodictyon</taxon>
    </lineage>
</organism>
<sequence>MAVYLELCLDIFRLPPAINDPGRNHEKHISNWPSLRVIGGRSRRRIRTLSLPTGRRRIQATENKRVKRSPADIDLDQVSNAAARIASEAGALIISRFGYLSEPTPKGNFDVQLDIDIQSEELIISLLTDQYPSIPVISEEMTAKPNWAQDTVWIVDPLDGTNNFAVGIPYIAVSICLRSRQRLLVGVIHDPITSHTYVARLSAGATCDGNRLHLDAAKSMQAATVSLVTGYSISDRKMGETAYLALSRRARRVVTMWAPAADLARIADGQLDAMVCFNALFGDVCSGLLLISEAGGVITNLDGAEMNIHEINPDLPVTFVASGNYILCAEILSAIRDIR</sequence>
<feature type="binding site" evidence="2">
    <location>
        <position position="156"/>
    </location>
    <ligand>
        <name>Mg(2+)</name>
        <dbReference type="ChEBI" id="CHEBI:18420"/>
        <label>1</label>
        <note>catalytic</note>
    </ligand>
</feature>
<dbReference type="Proteomes" id="UP000232638">
    <property type="component" value="Plasmid pTs485"/>
</dbReference>
<proteinExistence type="inferred from homology"/>
<dbReference type="EMBL" id="CP020372">
    <property type="protein sequence ID" value="AUB85679.1"/>
    <property type="molecule type" value="Genomic_DNA"/>
</dbReference>
<evidence type="ECO:0008006" key="5">
    <source>
        <dbReference type="Google" id="ProtNLM"/>
    </source>
</evidence>
<dbReference type="KEGG" id="tsy:THSYN_32835"/>
<dbReference type="Pfam" id="PF00459">
    <property type="entry name" value="Inositol_P"/>
    <property type="match status" value="1"/>
</dbReference>
<dbReference type="Gene3D" id="3.40.190.80">
    <property type="match status" value="1"/>
</dbReference>
<dbReference type="GO" id="GO:0006020">
    <property type="term" value="P:inositol metabolic process"/>
    <property type="evidence" value="ECO:0007669"/>
    <property type="project" value="TreeGrafter"/>
</dbReference>
<dbReference type="PANTHER" id="PTHR20854:SF4">
    <property type="entry name" value="INOSITOL-1-MONOPHOSPHATASE-RELATED"/>
    <property type="match status" value="1"/>
</dbReference>
<reference evidence="3 4" key="1">
    <citation type="submission" date="2017-03" db="EMBL/GenBank/DDBJ databases">
        <title>Complete genome sequence of Candidatus 'Thiodictyon syntrophicum' sp. nov. strain Cad16T, a photolithoautotroph purple sulfur bacterium isolated from an alpine meromictic lake.</title>
        <authorList>
            <person name="Luedin S.M."/>
            <person name="Pothier J.F."/>
            <person name="Danza F."/>
            <person name="Storelli N."/>
            <person name="Wittwer M."/>
            <person name="Tonolla M."/>
        </authorList>
    </citation>
    <scope>NUCLEOTIDE SEQUENCE [LARGE SCALE GENOMIC DNA]</scope>
    <source>
        <strain evidence="3 4">Cad16T</strain>
        <plasmid evidence="4">Plasmid pts485</plasmid>
    </source>
</reference>
<evidence type="ECO:0000256" key="2">
    <source>
        <dbReference type="PIRSR" id="PIRSR600760-2"/>
    </source>
</evidence>
<keyword evidence="2" id="KW-0460">Magnesium</keyword>
<keyword evidence="2" id="KW-0479">Metal-binding</keyword>
<dbReference type="Gene3D" id="3.30.540.10">
    <property type="entry name" value="Fructose-1,6-Bisphosphatase, subunit A, domain 1"/>
    <property type="match status" value="1"/>
</dbReference>
<feature type="binding site" evidence="2">
    <location>
        <position position="159"/>
    </location>
    <ligand>
        <name>Mg(2+)</name>
        <dbReference type="ChEBI" id="CHEBI:18420"/>
        <label>1</label>
        <note>catalytic</note>
    </ligand>
</feature>
<dbReference type="GO" id="GO:0007165">
    <property type="term" value="P:signal transduction"/>
    <property type="evidence" value="ECO:0007669"/>
    <property type="project" value="TreeGrafter"/>
</dbReference>
<accession>A0A2K8UJM3</accession>
<dbReference type="PRINTS" id="PR00377">
    <property type="entry name" value="IMPHPHTASES"/>
</dbReference>
<name>A0A2K8UJM3_9GAMM</name>
<evidence type="ECO:0000256" key="1">
    <source>
        <dbReference type="ARBA" id="ARBA00009759"/>
    </source>
</evidence>
<feature type="binding site" evidence="2">
    <location>
        <position position="283"/>
    </location>
    <ligand>
        <name>Mg(2+)</name>
        <dbReference type="ChEBI" id="CHEBI:18420"/>
        <label>1</label>
        <note>catalytic</note>
    </ligand>
</feature>
<dbReference type="InterPro" id="IPR000760">
    <property type="entry name" value="Inositol_monophosphatase-like"/>
</dbReference>
<keyword evidence="3" id="KW-0614">Plasmid</keyword>
<geneLocation type="plasmid" evidence="4">
    <name>pts485</name>
</geneLocation>
<keyword evidence="4" id="KW-1185">Reference proteome</keyword>
<feature type="binding site" evidence="2">
    <location>
        <position position="139"/>
    </location>
    <ligand>
        <name>Mg(2+)</name>
        <dbReference type="ChEBI" id="CHEBI:18420"/>
        <label>1</label>
        <note>catalytic</note>
    </ligand>
</feature>
<comment type="similarity">
    <text evidence="1">Belongs to the inositol monophosphatase superfamily.</text>
</comment>
<comment type="cofactor">
    <cofactor evidence="2">
        <name>Mg(2+)</name>
        <dbReference type="ChEBI" id="CHEBI:18420"/>
    </cofactor>
</comment>
<evidence type="ECO:0000313" key="4">
    <source>
        <dbReference type="Proteomes" id="UP000232638"/>
    </source>
</evidence>
<evidence type="ECO:0000313" key="3">
    <source>
        <dbReference type="EMBL" id="AUB85679.1"/>
    </source>
</evidence>
<dbReference type="PANTHER" id="PTHR20854">
    <property type="entry name" value="INOSITOL MONOPHOSPHATASE"/>
    <property type="match status" value="1"/>
</dbReference>
<gene>
    <name evidence="3" type="ORF">THSYN_32835</name>
</gene>